<comment type="subcellular location">
    <subcellularLocation>
        <location evidence="1">Cell inner membrane</location>
    </subcellularLocation>
</comment>
<evidence type="ECO:0000313" key="9">
    <source>
        <dbReference type="Proteomes" id="UP000071561"/>
    </source>
</evidence>
<keyword evidence="2" id="KW-1003">Cell membrane</keyword>
<dbReference type="InterPro" id="IPR004960">
    <property type="entry name" value="LipA_acyltrans"/>
</dbReference>
<gene>
    <name evidence="8" type="ORF">AY601_1411</name>
</gene>
<evidence type="ECO:0000313" key="8">
    <source>
        <dbReference type="EMBL" id="AMP98328.1"/>
    </source>
</evidence>
<dbReference type="Proteomes" id="UP000071561">
    <property type="component" value="Chromosome"/>
</dbReference>
<dbReference type="Pfam" id="PF03279">
    <property type="entry name" value="Lip_A_acyltrans"/>
    <property type="match status" value="1"/>
</dbReference>
<keyword evidence="6 8" id="KW-0012">Acyltransferase</keyword>
<keyword evidence="5 7" id="KW-0472">Membrane</keyword>
<dbReference type="CDD" id="cd07984">
    <property type="entry name" value="LPLAT_LABLAT-like"/>
    <property type="match status" value="1"/>
</dbReference>
<evidence type="ECO:0000256" key="6">
    <source>
        <dbReference type="ARBA" id="ARBA00023315"/>
    </source>
</evidence>
<feature type="transmembrane region" description="Helical" evidence="7">
    <location>
        <begin position="12"/>
        <end position="40"/>
    </location>
</feature>
<sequence length="291" mass="34187">MLKKAASYLAIFFIYVLSLLPLPVLYVISDFVYLLVYYVLGYRKAVVRLNLKNSFPEKGEEELLAIEKEFYKYLSGLIFEIIKMASISSGQLRRRFKFKNIDLINAYFERGESVLACSGHYGNWEWGALSIGLVLKCDTYAIYKPLSNKVFDAFFQRIRTRFGNKVVPMRQTLRVLTETKEKPTMFLFGNDQAPPKSESHYWTSFLNQQTSVQQGMEKIAIKTKRPVFYIQLTKVRRGYYEVECMPICPNPAETPINEITQKHTRLLEKLIEDEPAYWLWSHKRWKHQPTQ</sequence>
<evidence type="ECO:0000256" key="5">
    <source>
        <dbReference type="ARBA" id="ARBA00023136"/>
    </source>
</evidence>
<evidence type="ECO:0000256" key="4">
    <source>
        <dbReference type="ARBA" id="ARBA00022679"/>
    </source>
</evidence>
<dbReference type="GO" id="GO:0009247">
    <property type="term" value="P:glycolipid biosynthetic process"/>
    <property type="evidence" value="ECO:0007669"/>
    <property type="project" value="UniProtKB-ARBA"/>
</dbReference>
<dbReference type="PANTHER" id="PTHR30606">
    <property type="entry name" value="LIPID A BIOSYNTHESIS LAUROYL ACYLTRANSFERASE"/>
    <property type="match status" value="1"/>
</dbReference>
<evidence type="ECO:0000256" key="7">
    <source>
        <dbReference type="SAM" id="Phobius"/>
    </source>
</evidence>
<proteinExistence type="predicted"/>
<dbReference type="EMBL" id="CP014504">
    <property type="protein sequence ID" value="AMP98328.1"/>
    <property type="molecule type" value="Genomic_DNA"/>
</dbReference>
<dbReference type="AlphaFoldDB" id="A0A127VBF1"/>
<keyword evidence="3" id="KW-0997">Cell inner membrane</keyword>
<keyword evidence="7" id="KW-0812">Transmembrane</keyword>
<accession>A0A127VBF1</accession>
<name>A0A127VBF1_9SPHI</name>
<dbReference type="GO" id="GO:0016746">
    <property type="term" value="F:acyltransferase activity"/>
    <property type="evidence" value="ECO:0007669"/>
    <property type="project" value="UniProtKB-KW"/>
</dbReference>
<dbReference type="PANTHER" id="PTHR30606:SF10">
    <property type="entry name" value="PHOSPHATIDYLINOSITOL MANNOSIDE ACYLTRANSFERASE"/>
    <property type="match status" value="1"/>
</dbReference>
<evidence type="ECO:0000256" key="3">
    <source>
        <dbReference type="ARBA" id="ARBA00022519"/>
    </source>
</evidence>
<evidence type="ECO:0000256" key="1">
    <source>
        <dbReference type="ARBA" id="ARBA00004533"/>
    </source>
</evidence>
<dbReference type="PATRIC" id="fig|188932.3.peg.1469"/>
<organism evidence="8 9">
    <name type="scientific">Pedobacter cryoconitis</name>
    <dbReference type="NCBI Taxonomy" id="188932"/>
    <lineage>
        <taxon>Bacteria</taxon>
        <taxon>Pseudomonadati</taxon>
        <taxon>Bacteroidota</taxon>
        <taxon>Sphingobacteriia</taxon>
        <taxon>Sphingobacteriales</taxon>
        <taxon>Sphingobacteriaceae</taxon>
        <taxon>Pedobacter</taxon>
    </lineage>
</organism>
<dbReference type="KEGG" id="pcm:AY601_1411"/>
<dbReference type="GO" id="GO:0005886">
    <property type="term" value="C:plasma membrane"/>
    <property type="evidence" value="ECO:0007669"/>
    <property type="project" value="UniProtKB-SubCell"/>
</dbReference>
<keyword evidence="7" id="KW-1133">Transmembrane helix</keyword>
<reference evidence="8 9" key="1">
    <citation type="submission" date="2016-03" db="EMBL/GenBank/DDBJ databases">
        <title>Complete genome sequence of Pedobacter cryoconitis PAMC 27485.</title>
        <authorList>
            <person name="Lee J."/>
            <person name="Kim O.-S."/>
        </authorList>
    </citation>
    <scope>NUCLEOTIDE SEQUENCE [LARGE SCALE GENOMIC DNA]</scope>
    <source>
        <strain evidence="8 9">PAMC 27485</strain>
    </source>
</reference>
<dbReference type="RefSeq" id="WP_068398402.1">
    <property type="nucleotide sequence ID" value="NZ_CP014504.1"/>
</dbReference>
<protein>
    <submittedName>
        <fullName evidence="8">Lauroyl acyltransferase</fullName>
    </submittedName>
</protein>
<keyword evidence="9" id="KW-1185">Reference proteome</keyword>
<evidence type="ECO:0000256" key="2">
    <source>
        <dbReference type="ARBA" id="ARBA00022475"/>
    </source>
</evidence>
<dbReference type="OrthoDB" id="9801955at2"/>
<keyword evidence="4 8" id="KW-0808">Transferase</keyword>